<keyword evidence="3 5" id="KW-0238">DNA-binding</keyword>
<dbReference type="Pfam" id="PF00931">
    <property type="entry name" value="NB-ARC"/>
    <property type="match status" value="1"/>
</dbReference>
<dbReference type="SMART" id="SM00862">
    <property type="entry name" value="Trans_reg_C"/>
    <property type="match status" value="1"/>
</dbReference>
<evidence type="ECO:0000259" key="7">
    <source>
        <dbReference type="PROSITE" id="PS51755"/>
    </source>
</evidence>
<dbReference type="InterPro" id="IPR001867">
    <property type="entry name" value="OmpR/PhoB-type_DNA-bd"/>
</dbReference>
<dbReference type="GO" id="GO:0043531">
    <property type="term" value="F:ADP binding"/>
    <property type="evidence" value="ECO:0007669"/>
    <property type="project" value="InterPro"/>
</dbReference>
<feature type="DNA-binding region" description="OmpR/PhoB-type" evidence="5">
    <location>
        <begin position="18"/>
        <end position="129"/>
    </location>
</feature>
<organism evidence="8 9">
    <name type="scientific">Amnibacterium setariae</name>
    <dbReference type="NCBI Taxonomy" id="2306585"/>
    <lineage>
        <taxon>Bacteria</taxon>
        <taxon>Bacillati</taxon>
        <taxon>Actinomycetota</taxon>
        <taxon>Actinomycetes</taxon>
        <taxon>Micrococcales</taxon>
        <taxon>Microbacteriaceae</taxon>
        <taxon>Amnibacterium</taxon>
    </lineage>
</organism>
<evidence type="ECO:0000256" key="2">
    <source>
        <dbReference type="ARBA" id="ARBA00023015"/>
    </source>
</evidence>
<dbReference type="SUPFAM" id="SSF52540">
    <property type="entry name" value="P-loop containing nucleoside triphosphate hydrolases"/>
    <property type="match status" value="1"/>
</dbReference>
<dbReference type="EMBL" id="QXTG01000002">
    <property type="protein sequence ID" value="RIX28590.1"/>
    <property type="molecule type" value="Genomic_DNA"/>
</dbReference>
<evidence type="ECO:0000256" key="4">
    <source>
        <dbReference type="ARBA" id="ARBA00023163"/>
    </source>
</evidence>
<dbReference type="CDD" id="cd15831">
    <property type="entry name" value="BTAD"/>
    <property type="match status" value="1"/>
</dbReference>
<name>A0A3A1TXU7_9MICO</name>
<keyword evidence="2" id="KW-0805">Transcription regulation</keyword>
<evidence type="ECO:0000256" key="6">
    <source>
        <dbReference type="SAM" id="MobiDB-lite"/>
    </source>
</evidence>
<dbReference type="SMART" id="SM01043">
    <property type="entry name" value="BTAD"/>
    <property type="match status" value="1"/>
</dbReference>
<dbReference type="Proteomes" id="UP000265742">
    <property type="component" value="Unassembled WGS sequence"/>
</dbReference>
<comment type="similarity">
    <text evidence="1">Belongs to the AfsR/DnrI/RedD regulatory family.</text>
</comment>
<keyword evidence="9" id="KW-1185">Reference proteome</keyword>
<accession>A0A3A1TXU7</accession>
<dbReference type="PROSITE" id="PS51755">
    <property type="entry name" value="OMPR_PHOB"/>
    <property type="match status" value="1"/>
</dbReference>
<gene>
    <name evidence="8" type="ORF">D1781_14360</name>
</gene>
<dbReference type="PANTHER" id="PTHR35807:SF1">
    <property type="entry name" value="TRANSCRIPTIONAL REGULATOR REDD"/>
    <property type="match status" value="1"/>
</dbReference>
<dbReference type="Gene3D" id="3.40.50.300">
    <property type="entry name" value="P-loop containing nucleotide triphosphate hydrolases"/>
    <property type="match status" value="1"/>
</dbReference>
<dbReference type="GO" id="GO:0003677">
    <property type="term" value="F:DNA binding"/>
    <property type="evidence" value="ECO:0007669"/>
    <property type="project" value="UniProtKB-UniRule"/>
</dbReference>
<dbReference type="InterPro" id="IPR005158">
    <property type="entry name" value="BTAD"/>
</dbReference>
<feature type="domain" description="OmpR/PhoB-type" evidence="7">
    <location>
        <begin position="18"/>
        <end position="129"/>
    </location>
</feature>
<keyword evidence="4" id="KW-0804">Transcription</keyword>
<protein>
    <recommendedName>
        <fullName evidence="7">OmpR/PhoB-type domain-containing protein</fullName>
    </recommendedName>
</protein>
<dbReference type="AlphaFoldDB" id="A0A3A1TXU7"/>
<feature type="region of interest" description="Disordered" evidence="6">
    <location>
        <begin position="276"/>
        <end position="295"/>
    </location>
</feature>
<dbReference type="SUPFAM" id="SSF46894">
    <property type="entry name" value="C-terminal effector domain of the bipartite response regulators"/>
    <property type="match status" value="1"/>
</dbReference>
<dbReference type="GO" id="GO:0006355">
    <property type="term" value="P:regulation of DNA-templated transcription"/>
    <property type="evidence" value="ECO:0007669"/>
    <property type="project" value="InterPro"/>
</dbReference>
<dbReference type="Gene3D" id="1.10.10.10">
    <property type="entry name" value="Winged helix-like DNA-binding domain superfamily/Winged helix DNA-binding domain"/>
    <property type="match status" value="1"/>
</dbReference>
<reference evidence="9" key="1">
    <citation type="submission" date="2018-09" db="EMBL/GenBank/DDBJ databases">
        <authorList>
            <person name="Kim I."/>
        </authorList>
    </citation>
    <scope>NUCLEOTIDE SEQUENCE [LARGE SCALE GENOMIC DNA]</scope>
    <source>
        <strain evidence="9">DD4a</strain>
    </source>
</reference>
<sequence length="612" mass="65704">MRPEQETHMLLGLTRLDADRPDAGAPAGLAFEVLGPVRAWHDGVEIDLGTPQQRAALAVLLLAEGSAVPVDEAVERLWGEAAPRSARGVLRTYIYRLRRALEDACPGSDLIEFQTGAYRMRRTGYRLDAAELEDLIGTAEDVRRFDATSARDALRAAMRLWRGEALQGVDAPWLDGRRGWLEQRRVDALISLFPLELAGGEPGPVLHAIADLRARLPTHEKLAELQMTGLWARGERSAALAVFEDVRAALGDELGVDPGPELQALHLRILRAEPAPATPGAAAAPARPAPSELPRDGAVFVGRRREIRAMHARLTAPQPQHVGIAGLGGMGKTRLAVRVAHAAAAAFPDGRLFVQVGSTPVEAVLTRLLVSMGVRAEAAEAPMPERLATWRTLTADLRVLVVLDDVAPGADLAPLVPAGDRSAVIATAQRRVLDLPGVRWTRLEALSTSESVELLAAHAGRDRIAAEEATVRRLAEECSNIPLAVEVAAARLTDRPSWTIAELEQQLLDDLASPVVMQEDCAIVDAPLARAESLLDGEALAALHGLAALIADGQPFTRDWAADRLALDAARATALLERLVDANLLLPLPGRRYRCLTLVAAYARRQAAARGA</sequence>
<dbReference type="InterPro" id="IPR051677">
    <property type="entry name" value="AfsR-DnrI-RedD_regulator"/>
</dbReference>
<comment type="caution">
    <text evidence="8">The sequence shown here is derived from an EMBL/GenBank/DDBJ whole genome shotgun (WGS) entry which is preliminary data.</text>
</comment>
<proteinExistence type="inferred from homology"/>
<dbReference type="GO" id="GO:0000160">
    <property type="term" value="P:phosphorelay signal transduction system"/>
    <property type="evidence" value="ECO:0007669"/>
    <property type="project" value="InterPro"/>
</dbReference>
<dbReference type="InterPro" id="IPR002182">
    <property type="entry name" value="NB-ARC"/>
</dbReference>
<dbReference type="Gene3D" id="1.25.40.10">
    <property type="entry name" value="Tetratricopeptide repeat domain"/>
    <property type="match status" value="1"/>
</dbReference>
<dbReference type="InterPro" id="IPR027417">
    <property type="entry name" value="P-loop_NTPase"/>
</dbReference>
<dbReference type="InterPro" id="IPR011990">
    <property type="entry name" value="TPR-like_helical_dom_sf"/>
</dbReference>
<evidence type="ECO:0000256" key="1">
    <source>
        <dbReference type="ARBA" id="ARBA00005820"/>
    </source>
</evidence>
<feature type="compositionally biased region" description="Low complexity" evidence="6">
    <location>
        <begin position="276"/>
        <end position="290"/>
    </location>
</feature>
<dbReference type="Pfam" id="PF03704">
    <property type="entry name" value="BTAD"/>
    <property type="match status" value="1"/>
</dbReference>
<dbReference type="PANTHER" id="PTHR35807">
    <property type="entry name" value="TRANSCRIPTIONAL REGULATOR REDD-RELATED"/>
    <property type="match status" value="1"/>
</dbReference>
<dbReference type="SUPFAM" id="SSF48452">
    <property type="entry name" value="TPR-like"/>
    <property type="match status" value="1"/>
</dbReference>
<evidence type="ECO:0000256" key="5">
    <source>
        <dbReference type="PROSITE-ProRule" id="PRU01091"/>
    </source>
</evidence>
<dbReference type="PRINTS" id="PR00364">
    <property type="entry name" value="DISEASERSIST"/>
</dbReference>
<dbReference type="InterPro" id="IPR016032">
    <property type="entry name" value="Sig_transdc_resp-reg_C-effctor"/>
</dbReference>
<evidence type="ECO:0000256" key="3">
    <source>
        <dbReference type="ARBA" id="ARBA00023125"/>
    </source>
</evidence>
<evidence type="ECO:0000313" key="9">
    <source>
        <dbReference type="Proteomes" id="UP000265742"/>
    </source>
</evidence>
<evidence type="ECO:0000313" key="8">
    <source>
        <dbReference type="EMBL" id="RIX28590.1"/>
    </source>
</evidence>
<dbReference type="InterPro" id="IPR036388">
    <property type="entry name" value="WH-like_DNA-bd_sf"/>
</dbReference>
<dbReference type="Pfam" id="PF00486">
    <property type="entry name" value="Trans_reg_C"/>
    <property type="match status" value="1"/>
</dbReference>